<name>A0A7R8XCM8_9CRUS</name>
<feature type="region of interest" description="Disordered" evidence="1">
    <location>
        <begin position="67"/>
        <end position="89"/>
    </location>
</feature>
<reference evidence="2" key="1">
    <citation type="submission" date="2020-11" db="EMBL/GenBank/DDBJ databases">
        <authorList>
            <person name="Tran Van P."/>
        </authorList>
    </citation>
    <scope>NUCLEOTIDE SEQUENCE</scope>
</reference>
<dbReference type="EMBL" id="CAJPEV010001694">
    <property type="protein sequence ID" value="CAG0893902.1"/>
    <property type="molecule type" value="Genomic_DNA"/>
</dbReference>
<dbReference type="AlphaFoldDB" id="A0A7R8XCM8"/>
<sequence>MSAAPEERIPAAANLRLPAAAADLLLPGLPYGLGRRLIQALQLGPVSSVHPGIRFGGRLAAVDATGSFDRGGSRADALSDEEWTRGSRADALSDEEWTRGSRATVEIR</sequence>
<dbReference type="EMBL" id="LR901211">
    <property type="protein sequence ID" value="CAD7248070.1"/>
    <property type="molecule type" value="Genomic_DNA"/>
</dbReference>
<proteinExistence type="predicted"/>
<keyword evidence="3" id="KW-1185">Reference proteome</keyword>
<accession>A0A7R8XCM8</accession>
<evidence type="ECO:0000256" key="1">
    <source>
        <dbReference type="SAM" id="MobiDB-lite"/>
    </source>
</evidence>
<gene>
    <name evidence="2" type="ORF">DSTB1V02_LOCUS7893</name>
</gene>
<dbReference type="Proteomes" id="UP000677054">
    <property type="component" value="Unassembled WGS sequence"/>
</dbReference>
<organism evidence="2">
    <name type="scientific">Darwinula stevensoni</name>
    <dbReference type="NCBI Taxonomy" id="69355"/>
    <lineage>
        <taxon>Eukaryota</taxon>
        <taxon>Metazoa</taxon>
        <taxon>Ecdysozoa</taxon>
        <taxon>Arthropoda</taxon>
        <taxon>Crustacea</taxon>
        <taxon>Oligostraca</taxon>
        <taxon>Ostracoda</taxon>
        <taxon>Podocopa</taxon>
        <taxon>Podocopida</taxon>
        <taxon>Darwinulocopina</taxon>
        <taxon>Darwinuloidea</taxon>
        <taxon>Darwinulidae</taxon>
        <taxon>Darwinula</taxon>
    </lineage>
</organism>
<evidence type="ECO:0000313" key="3">
    <source>
        <dbReference type="Proteomes" id="UP000677054"/>
    </source>
</evidence>
<evidence type="ECO:0000313" key="2">
    <source>
        <dbReference type="EMBL" id="CAD7248070.1"/>
    </source>
</evidence>
<protein>
    <submittedName>
        <fullName evidence="2">Uncharacterized protein</fullName>
    </submittedName>
</protein>